<dbReference type="AlphaFoldDB" id="X0ZEP1"/>
<evidence type="ECO:0000256" key="1">
    <source>
        <dbReference type="SAM" id="Phobius"/>
    </source>
</evidence>
<name>X0ZEP1_9ZZZZ</name>
<protein>
    <recommendedName>
        <fullName evidence="3">DUF4386 domain-containing protein</fullName>
    </recommendedName>
</protein>
<dbReference type="InterPro" id="IPR025495">
    <property type="entry name" value="DUF4386"/>
</dbReference>
<dbReference type="Pfam" id="PF14329">
    <property type="entry name" value="DUF4386"/>
    <property type="match status" value="1"/>
</dbReference>
<accession>X0ZEP1</accession>
<reference evidence="2" key="1">
    <citation type="journal article" date="2014" name="Front. Microbiol.">
        <title>High frequency of phylogenetically diverse reductive dehalogenase-homologous genes in deep subseafloor sedimentary metagenomes.</title>
        <authorList>
            <person name="Kawai M."/>
            <person name="Futagami T."/>
            <person name="Toyoda A."/>
            <person name="Takaki Y."/>
            <person name="Nishi S."/>
            <person name="Hori S."/>
            <person name="Arai W."/>
            <person name="Tsubouchi T."/>
            <person name="Morono Y."/>
            <person name="Uchiyama I."/>
            <person name="Ito T."/>
            <person name="Fujiyama A."/>
            <person name="Inagaki F."/>
            <person name="Takami H."/>
        </authorList>
    </citation>
    <scope>NUCLEOTIDE SEQUENCE</scope>
    <source>
        <strain evidence="2">Expedition CK06-06</strain>
    </source>
</reference>
<feature type="non-terminal residue" evidence="2">
    <location>
        <position position="136"/>
    </location>
</feature>
<keyword evidence="1" id="KW-0812">Transmembrane</keyword>
<proteinExistence type="predicted"/>
<organism evidence="2">
    <name type="scientific">marine sediment metagenome</name>
    <dbReference type="NCBI Taxonomy" id="412755"/>
    <lineage>
        <taxon>unclassified sequences</taxon>
        <taxon>metagenomes</taxon>
        <taxon>ecological metagenomes</taxon>
    </lineage>
</organism>
<evidence type="ECO:0008006" key="3">
    <source>
        <dbReference type="Google" id="ProtNLM"/>
    </source>
</evidence>
<sequence>MNSDKNTARIVGGLFIVASAAPILTVIPLGFLIDRAPNFLTKMSTNETQVMIGFLLELIWALAVFGVPVMLFPILKKQNESGAVGFLGLRFIEAVGTLIGSIMLLALMTISQEFVNAGGVDASYYQIIGDFLLIAR</sequence>
<feature type="transmembrane region" description="Helical" evidence="1">
    <location>
        <begin position="12"/>
        <end position="33"/>
    </location>
</feature>
<comment type="caution">
    <text evidence="2">The sequence shown here is derived from an EMBL/GenBank/DDBJ whole genome shotgun (WGS) entry which is preliminary data.</text>
</comment>
<keyword evidence="1" id="KW-1133">Transmembrane helix</keyword>
<feature type="transmembrane region" description="Helical" evidence="1">
    <location>
        <begin position="53"/>
        <end position="75"/>
    </location>
</feature>
<feature type="transmembrane region" description="Helical" evidence="1">
    <location>
        <begin position="87"/>
        <end position="110"/>
    </location>
</feature>
<dbReference type="EMBL" id="BART01006671">
    <property type="protein sequence ID" value="GAG67759.1"/>
    <property type="molecule type" value="Genomic_DNA"/>
</dbReference>
<evidence type="ECO:0000313" key="2">
    <source>
        <dbReference type="EMBL" id="GAG67759.1"/>
    </source>
</evidence>
<gene>
    <name evidence="2" type="ORF">S01H4_15222</name>
</gene>
<keyword evidence="1" id="KW-0472">Membrane</keyword>